<reference evidence="2" key="1">
    <citation type="submission" date="2015-10" db="EMBL/GenBank/DDBJ databases">
        <authorList>
            <person name="Luecker S."/>
            <person name="Luecker S."/>
        </authorList>
    </citation>
    <scope>NUCLEOTIDE SEQUENCE [LARGE SCALE GENOMIC DNA]</scope>
</reference>
<gene>
    <name evidence="1" type="ORF">COMA2_290011</name>
</gene>
<protein>
    <submittedName>
        <fullName evidence="1">Uncharacterized protein</fullName>
    </submittedName>
</protein>
<sequence length="176" mass="19773">MKDSTQPAPLARPLVLMIAIMLGAGSAWAVPMINDPKGFHDIPWGTPLSSRQDLETIRAGAHIIEYLRKTEPLSFAGAEMTSILYLSLDDQFARVTIRYQGESVHKHVLRFLENQFGGLERIPGQMTRGLNQQYTWRGSDTEITLTYQAGTERGYIFIDSRTLAPRFNDDITDSAE</sequence>
<dbReference type="STRING" id="1742973.COMA2_290011"/>
<evidence type="ECO:0000313" key="1">
    <source>
        <dbReference type="EMBL" id="CUS36910.1"/>
    </source>
</evidence>
<accession>A0A0S4LJ25</accession>
<name>A0A0S4LJ25_9BACT</name>
<keyword evidence="2" id="KW-1185">Reference proteome</keyword>
<dbReference type="AlphaFoldDB" id="A0A0S4LJ25"/>
<dbReference type="RefSeq" id="WP_090898560.1">
    <property type="nucleotide sequence ID" value="NZ_CZPZ01000022.1"/>
</dbReference>
<organism evidence="1 2">
    <name type="scientific">Candidatus Nitrospira nitrificans</name>
    <dbReference type="NCBI Taxonomy" id="1742973"/>
    <lineage>
        <taxon>Bacteria</taxon>
        <taxon>Pseudomonadati</taxon>
        <taxon>Nitrospirota</taxon>
        <taxon>Nitrospiria</taxon>
        <taxon>Nitrospirales</taxon>
        <taxon>Nitrospiraceae</taxon>
        <taxon>Nitrospira</taxon>
    </lineage>
</organism>
<dbReference type="Proteomes" id="UP000198736">
    <property type="component" value="Unassembled WGS sequence"/>
</dbReference>
<proteinExistence type="predicted"/>
<evidence type="ECO:0000313" key="2">
    <source>
        <dbReference type="Proteomes" id="UP000198736"/>
    </source>
</evidence>
<dbReference type="OrthoDB" id="9793211at2"/>
<dbReference type="EMBL" id="CZPZ01000022">
    <property type="protein sequence ID" value="CUS36910.1"/>
    <property type="molecule type" value="Genomic_DNA"/>
</dbReference>